<organism evidence="1">
    <name type="scientific">Arundo donax</name>
    <name type="common">Giant reed</name>
    <name type="synonym">Donax arundinaceus</name>
    <dbReference type="NCBI Taxonomy" id="35708"/>
    <lineage>
        <taxon>Eukaryota</taxon>
        <taxon>Viridiplantae</taxon>
        <taxon>Streptophyta</taxon>
        <taxon>Embryophyta</taxon>
        <taxon>Tracheophyta</taxon>
        <taxon>Spermatophyta</taxon>
        <taxon>Magnoliopsida</taxon>
        <taxon>Liliopsida</taxon>
        <taxon>Poales</taxon>
        <taxon>Poaceae</taxon>
        <taxon>PACMAD clade</taxon>
        <taxon>Arundinoideae</taxon>
        <taxon>Arundineae</taxon>
        <taxon>Arundo</taxon>
    </lineage>
</organism>
<reference evidence="1" key="2">
    <citation type="journal article" date="2015" name="Data Brief">
        <title>Shoot transcriptome of the giant reed, Arundo donax.</title>
        <authorList>
            <person name="Barrero R.A."/>
            <person name="Guerrero F.D."/>
            <person name="Moolhuijzen P."/>
            <person name="Goolsby J.A."/>
            <person name="Tidwell J."/>
            <person name="Bellgard S.E."/>
            <person name="Bellgard M.I."/>
        </authorList>
    </citation>
    <scope>NUCLEOTIDE SEQUENCE</scope>
    <source>
        <tissue evidence="1">Shoot tissue taken approximately 20 cm above the soil surface</tissue>
    </source>
</reference>
<name>A0A0A8ZD58_ARUDO</name>
<evidence type="ECO:0000313" key="1">
    <source>
        <dbReference type="EMBL" id="JAD32812.1"/>
    </source>
</evidence>
<protein>
    <submittedName>
        <fullName evidence="1">Uncharacterized protein</fullName>
    </submittedName>
</protein>
<accession>A0A0A8ZD58</accession>
<proteinExistence type="predicted"/>
<sequence length="49" mass="5731">MRWWSDGTHPSLLSPHPFNDVATTSMPLRGTCQPRCCRETWELLTAAWW</sequence>
<dbReference type="AlphaFoldDB" id="A0A0A8ZD58"/>
<dbReference type="EMBL" id="GBRH01265083">
    <property type="protein sequence ID" value="JAD32812.1"/>
    <property type="molecule type" value="Transcribed_RNA"/>
</dbReference>
<reference evidence="1" key="1">
    <citation type="submission" date="2014-09" db="EMBL/GenBank/DDBJ databases">
        <authorList>
            <person name="Magalhaes I.L.F."/>
            <person name="Oliveira U."/>
            <person name="Santos F.R."/>
            <person name="Vidigal T.H.D.A."/>
            <person name="Brescovit A.D."/>
            <person name="Santos A.J."/>
        </authorList>
    </citation>
    <scope>NUCLEOTIDE SEQUENCE</scope>
    <source>
        <tissue evidence="1">Shoot tissue taken approximately 20 cm above the soil surface</tissue>
    </source>
</reference>